<dbReference type="InterPro" id="IPR011547">
    <property type="entry name" value="SLC26A/SulP_dom"/>
</dbReference>
<feature type="transmembrane region" description="Helical" evidence="5">
    <location>
        <begin position="496"/>
        <end position="520"/>
    </location>
</feature>
<comment type="subcellular location">
    <subcellularLocation>
        <location evidence="1">Membrane</location>
        <topology evidence="1">Multi-pass membrane protein</topology>
    </subcellularLocation>
</comment>
<organism evidence="7 8">
    <name type="scientific">Aplysia californica</name>
    <name type="common">California sea hare</name>
    <dbReference type="NCBI Taxonomy" id="6500"/>
    <lineage>
        <taxon>Eukaryota</taxon>
        <taxon>Metazoa</taxon>
        <taxon>Spiralia</taxon>
        <taxon>Lophotrochozoa</taxon>
        <taxon>Mollusca</taxon>
        <taxon>Gastropoda</taxon>
        <taxon>Heterobranchia</taxon>
        <taxon>Euthyneura</taxon>
        <taxon>Tectipleura</taxon>
        <taxon>Aplysiida</taxon>
        <taxon>Aplysioidea</taxon>
        <taxon>Aplysiidae</taxon>
        <taxon>Aplysia</taxon>
    </lineage>
</organism>
<dbReference type="GeneID" id="101858263"/>
<dbReference type="InterPro" id="IPR001902">
    <property type="entry name" value="SLC26A/SulP_fam"/>
</dbReference>
<feature type="transmembrane region" description="Helical" evidence="5">
    <location>
        <begin position="438"/>
        <end position="458"/>
    </location>
</feature>
<evidence type="ECO:0000256" key="1">
    <source>
        <dbReference type="ARBA" id="ARBA00004141"/>
    </source>
</evidence>
<keyword evidence="7" id="KW-1185">Reference proteome</keyword>
<evidence type="ECO:0000256" key="5">
    <source>
        <dbReference type="SAM" id="Phobius"/>
    </source>
</evidence>
<feature type="transmembrane region" description="Helical" evidence="5">
    <location>
        <begin position="464"/>
        <end position="484"/>
    </location>
</feature>
<dbReference type="PANTHER" id="PTHR11814">
    <property type="entry name" value="SULFATE TRANSPORTER"/>
    <property type="match status" value="1"/>
</dbReference>
<dbReference type="Gene3D" id="3.30.750.24">
    <property type="entry name" value="STAS domain"/>
    <property type="match status" value="1"/>
</dbReference>
<evidence type="ECO:0000256" key="3">
    <source>
        <dbReference type="ARBA" id="ARBA00022989"/>
    </source>
</evidence>
<proteinExistence type="predicted"/>
<dbReference type="InterPro" id="IPR036513">
    <property type="entry name" value="STAS_dom_sf"/>
</dbReference>
<evidence type="ECO:0000259" key="6">
    <source>
        <dbReference type="PROSITE" id="PS50801"/>
    </source>
</evidence>
<feature type="transmembrane region" description="Helical" evidence="5">
    <location>
        <begin position="281"/>
        <end position="301"/>
    </location>
</feature>
<evidence type="ECO:0000313" key="7">
    <source>
        <dbReference type="Proteomes" id="UP000694888"/>
    </source>
</evidence>
<sequence>MRRKHSEHRIPSKRRSPILRRSVEKMKESLNCGSCSRKSCCNYAKRLFPFTRMLNGYSGLYDLPCDLIAGLTVGIMHIPQGMAYALLTQLPPVYGLYTSFFPVLIYFIFGTSKHISVGTFAVVSLMVGAVVDKGHVAWQRQELQGAIHDIEAGQNITHSIGGVTTTLPPPAAVGEQNLTAWDQIFRRQHISELEAIKVGYAMAVTFAVGLLQVFLGTMRLGFLTTFLSDPLISGFTTGAAIHVFSSQVKSAFGVKVKRFSGPLKLIFSYKDFFSNLNQANIVTMTATIVAIMVLVAIREGINNNKTFKEKMKGIPVPGELMVIIGGTVLSSHYQLHREFDVEVIGHIPKGFPTASLSFMKYMPDVIGESFAICFTGFAISFAVAKILADKHNYVVDPNQELVAHGLSNILGSMCSSFCSSASLSRSMVQDGVGGKTQIVSLVSSVLVVIVLLALGPLFESLPNSILAAIIIVSLKGLFLQFGELKRLWRVSKVDYTVWLVTFLSTVFLDVDLGLLIGLIYNLVPILLRTQEPYVTLLGRLPDTDVYVDTKVYSNAVPVSGIKIFKFEAPLYFANMEKFKAALVKETGVDPHYLRTVKANIKETDMTLRHHEVCMATSDTWPDEPCESHGNGAALNGQTLPANCETFAIIIDGSAIQYVDSVTVRVLKEIVLEFRQVDIEIFLGECKAPVRVMLDKSGFYQHVYRRNVCATIHHAVQVALKSAAMSRETLDSCYTMAAEEFLSDAGFDKLELETSLESVDRIAEPEEEEKN</sequence>
<feature type="transmembrane region" description="Helical" evidence="5">
    <location>
        <begin position="195"/>
        <end position="215"/>
    </location>
</feature>
<evidence type="ECO:0000256" key="4">
    <source>
        <dbReference type="ARBA" id="ARBA00023136"/>
    </source>
</evidence>
<keyword evidence="3 5" id="KW-1133">Transmembrane helix</keyword>
<keyword evidence="4 5" id="KW-0472">Membrane</keyword>
<dbReference type="NCBIfam" id="TIGR00815">
    <property type="entry name" value="sulP"/>
    <property type="match status" value="1"/>
</dbReference>
<dbReference type="PROSITE" id="PS50801">
    <property type="entry name" value="STAS"/>
    <property type="match status" value="1"/>
</dbReference>
<dbReference type="InterPro" id="IPR018045">
    <property type="entry name" value="S04_transporter_CS"/>
</dbReference>
<reference evidence="8" key="1">
    <citation type="submission" date="2025-08" db="UniProtKB">
        <authorList>
            <consortium name="RefSeq"/>
        </authorList>
    </citation>
    <scope>IDENTIFICATION</scope>
</reference>
<protein>
    <submittedName>
        <fullName evidence="8">Prestin</fullName>
    </submittedName>
</protein>
<name>A0ABM1VSG4_APLCA</name>
<dbReference type="Proteomes" id="UP000694888">
    <property type="component" value="Unplaced"/>
</dbReference>
<evidence type="ECO:0000256" key="2">
    <source>
        <dbReference type="ARBA" id="ARBA00022692"/>
    </source>
</evidence>
<evidence type="ECO:0000313" key="8">
    <source>
        <dbReference type="RefSeq" id="XP_035825356.1"/>
    </source>
</evidence>
<dbReference type="Pfam" id="PF00916">
    <property type="entry name" value="Sulfate_transp"/>
    <property type="match status" value="1"/>
</dbReference>
<dbReference type="SUPFAM" id="SSF52091">
    <property type="entry name" value="SpoIIaa-like"/>
    <property type="match status" value="1"/>
</dbReference>
<feature type="domain" description="STAS" evidence="6">
    <location>
        <begin position="551"/>
        <end position="718"/>
    </location>
</feature>
<dbReference type="CDD" id="cd07042">
    <property type="entry name" value="STAS_SulP_like_sulfate_transporter"/>
    <property type="match status" value="1"/>
</dbReference>
<feature type="transmembrane region" description="Helical" evidence="5">
    <location>
        <begin position="84"/>
        <end position="109"/>
    </location>
</feature>
<accession>A0ABM1VSG4</accession>
<dbReference type="RefSeq" id="XP_035825356.1">
    <property type="nucleotide sequence ID" value="XM_035969463.1"/>
</dbReference>
<gene>
    <name evidence="8" type="primary">LOC101858263</name>
</gene>
<dbReference type="InterPro" id="IPR002645">
    <property type="entry name" value="STAS_dom"/>
</dbReference>
<dbReference type="PROSITE" id="PS01130">
    <property type="entry name" value="SLC26A"/>
    <property type="match status" value="1"/>
</dbReference>
<keyword evidence="2 5" id="KW-0812">Transmembrane</keyword>
<feature type="transmembrane region" description="Helical" evidence="5">
    <location>
        <begin position="365"/>
        <end position="388"/>
    </location>
</feature>
<dbReference type="Pfam" id="PF01740">
    <property type="entry name" value="STAS"/>
    <property type="match status" value="1"/>
</dbReference>